<organism evidence="8 9">
    <name type="scientific">Methanohalobium evestigatum (strain ATCC BAA-1072 / DSM 3721 / NBRC 107634 / OCM 161 / Z-7303)</name>
    <dbReference type="NCBI Taxonomy" id="644295"/>
    <lineage>
        <taxon>Archaea</taxon>
        <taxon>Methanobacteriati</taxon>
        <taxon>Methanobacteriota</taxon>
        <taxon>Stenosarchaea group</taxon>
        <taxon>Methanomicrobia</taxon>
        <taxon>Methanosarcinales</taxon>
        <taxon>Methanosarcinaceae</taxon>
        <taxon>Methanohalobium</taxon>
    </lineage>
</organism>
<evidence type="ECO:0000256" key="6">
    <source>
        <dbReference type="ARBA" id="ARBA00023027"/>
    </source>
</evidence>
<dbReference type="PANTHER" id="PTHR11835:SF77">
    <property type="entry name" value="ISOCITRATE_ISOPROPYLMALATE DEHYDROGENASE FAMILY PROTEIN"/>
    <property type="match status" value="1"/>
</dbReference>
<gene>
    <name evidence="8" type="ordered locus">Metev_0798</name>
</gene>
<dbReference type="HOGENOM" id="CLU_031953_0_1_2"/>
<evidence type="ECO:0000256" key="5">
    <source>
        <dbReference type="ARBA" id="ARBA00023002"/>
    </source>
</evidence>
<dbReference type="KEGG" id="mev:Metev_0798"/>
<dbReference type="GeneID" id="9346424"/>
<dbReference type="GO" id="GO:0006099">
    <property type="term" value="P:tricarboxylic acid cycle"/>
    <property type="evidence" value="ECO:0007669"/>
    <property type="project" value="TreeGrafter"/>
</dbReference>
<dbReference type="SUPFAM" id="SSF53659">
    <property type="entry name" value="Isocitrate/Isopropylmalate dehydrogenase-like"/>
    <property type="match status" value="1"/>
</dbReference>
<comment type="similarity">
    <text evidence="2">Belongs to the isocitrate and isopropylmalate dehydrogenases family.</text>
</comment>
<dbReference type="STRING" id="644295.Metev_0798"/>
<dbReference type="GO" id="GO:0046872">
    <property type="term" value="F:metal ion binding"/>
    <property type="evidence" value="ECO:0007669"/>
    <property type="project" value="UniProtKB-KW"/>
</dbReference>
<dbReference type="AlphaFoldDB" id="D7E8M7"/>
<dbReference type="PANTHER" id="PTHR11835">
    <property type="entry name" value="DECARBOXYLATING DEHYDROGENASES-ISOCITRATE, ISOPROPYLMALATE, TARTRATE"/>
    <property type="match status" value="1"/>
</dbReference>
<reference evidence="8 9" key="1">
    <citation type="submission" date="2010-06" db="EMBL/GenBank/DDBJ databases">
        <title>Complete sequence chromosome of Methanohalobium evestigatum Z-7303.</title>
        <authorList>
            <consortium name="US DOE Joint Genome Institute"/>
            <person name="Lucas S."/>
            <person name="Copeland A."/>
            <person name="Lapidus A."/>
            <person name="Cheng J.-F."/>
            <person name="Bruce D."/>
            <person name="Goodwin L."/>
            <person name="Pitluck S."/>
            <person name="Saunders E."/>
            <person name="Detter J.C."/>
            <person name="Han C."/>
            <person name="Tapia R."/>
            <person name="Land M."/>
            <person name="Hauser L."/>
            <person name="Kyrpides N."/>
            <person name="Mikhailova N."/>
            <person name="Sieprawska-Lupa M."/>
            <person name="Whitman W.B."/>
            <person name="Anderson I."/>
            <person name="Woyke T."/>
        </authorList>
    </citation>
    <scope>NUCLEOTIDE SEQUENCE [LARGE SCALE GENOMIC DNA]</scope>
    <source>
        <strain evidence="9">ATCC BAA-1072 / DSM 3721 / NBRC 107634 / OCM 161 / Z-7303</strain>
    </source>
</reference>
<evidence type="ECO:0000313" key="9">
    <source>
        <dbReference type="Proteomes" id="UP000000391"/>
    </source>
</evidence>
<dbReference type="GO" id="GO:0019298">
    <property type="term" value="P:coenzyme B biosynthetic process"/>
    <property type="evidence" value="ECO:0007669"/>
    <property type="project" value="UniProtKB-ARBA"/>
</dbReference>
<evidence type="ECO:0000313" key="8">
    <source>
        <dbReference type="EMBL" id="ADI73698.1"/>
    </source>
</evidence>
<protein>
    <submittedName>
        <fullName evidence="8">3-isopropylmalate dehydrogenase</fullName>
        <ecNumber evidence="8">1.1.1.85</ecNumber>
    </submittedName>
</protein>
<dbReference type="OrthoDB" id="6813at2157"/>
<evidence type="ECO:0000256" key="2">
    <source>
        <dbReference type="ARBA" id="ARBA00007769"/>
    </source>
</evidence>
<name>D7E8M7_METEZ</name>
<keyword evidence="6" id="KW-0520">NAD</keyword>
<sequence>MSKKAAVIKGDGVGPELVEAMMKVVNAAKTNVEFVPCEAGARWWEENGGNTLIPDETWNVLENADACFKGPTTTPGGIGTPKSVAVSIRQRYNLYANVRPTKTFPNTNAPLGDVDFVCVREATEGLYFGEEAKITEDAHIAIRKVTRTACRKIAEYSFEEAKRRNYDTVVAIHKSNILKQTDGVFLEEVHKVGENYPDIDIWEYHIDNIAQQLIKNPQNFNNKILLSTNLFMDVISEECSALIGSIGLIYSANIGDNFAMFEPAHGSSPKYKGQDKVDPVATILAGAWMLDYLDEKKQAQAIFNAVENVIEEGKYITYDLGGSAKLSEMANRIAEFTEKELEKL</sequence>
<keyword evidence="9" id="KW-1185">Reference proteome</keyword>
<dbReference type="EMBL" id="CP002069">
    <property type="protein sequence ID" value="ADI73698.1"/>
    <property type="molecule type" value="Genomic_DNA"/>
</dbReference>
<keyword evidence="5 8" id="KW-0560">Oxidoreductase</keyword>
<accession>D7E8M7</accession>
<dbReference type="GO" id="GO:0004449">
    <property type="term" value="F:isocitrate dehydrogenase (NAD+) activity"/>
    <property type="evidence" value="ECO:0007669"/>
    <property type="project" value="TreeGrafter"/>
</dbReference>
<dbReference type="Pfam" id="PF00180">
    <property type="entry name" value="Iso_dh"/>
    <property type="match status" value="1"/>
</dbReference>
<dbReference type="InterPro" id="IPR024084">
    <property type="entry name" value="IsoPropMal-DH-like_dom"/>
</dbReference>
<evidence type="ECO:0000256" key="4">
    <source>
        <dbReference type="ARBA" id="ARBA00022842"/>
    </source>
</evidence>
<dbReference type="EC" id="1.1.1.85" evidence="8"/>
<dbReference type="Gene3D" id="3.40.718.10">
    <property type="entry name" value="Isopropylmalate Dehydrogenase"/>
    <property type="match status" value="1"/>
</dbReference>
<dbReference type="SMART" id="SM01329">
    <property type="entry name" value="Iso_dh"/>
    <property type="match status" value="1"/>
</dbReference>
<keyword evidence="4" id="KW-0460">Magnesium</keyword>
<keyword evidence="3" id="KW-0479">Metal-binding</keyword>
<evidence type="ECO:0000256" key="1">
    <source>
        <dbReference type="ARBA" id="ARBA00001946"/>
    </source>
</evidence>
<proteinExistence type="inferred from homology"/>
<dbReference type="GO" id="GO:0003862">
    <property type="term" value="F:3-isopropylmalate dehydrogenase activity"/>
    <property type="evidence" value="ECO:0007669"/>
    <property type="project" value="UniProtKB-EC"/>
</dbReference>
<dbReference type="FunFam" id="3.40.718.10:FF:000019">
    <property type="entry name" value="Homoisocitrate dehydrogenase"/>
    <property type="match status" value="1"/>
</dbReference>
<feature type="domain" description="Isopropylmalate dehydrogenase-like" evidence="7">
    <location>
        <begin position="4"/>
        <end position="333"/>
    </location>
</feature>
<dbReference type="Proteomes" id="UP000000391">
    <property type="component" value="Chromosome"/>
</dbReference>
<comment type="cofactor">
    <cofactor evidence="1">
        <name>Mg(2+)</name>
        <dbReference type="ChEBI" id="CHEBI:18420"/>
    </cofactor>
</comment>
<evidence type="ECO:0000256" key="3">
    <source>
        <dbReference type="ARBA" id="ARBA00022723"/>
    </source>
</evidence>
<dbReference type="GO" id="GO:0006102">
    <property type="term" value="P:isocitrate metabolic process"/>
    <property type="evidence" value="ECO:0007669"/>
    <property type="project" value="TreeGrafter"/>
</dbReference>
<dbReference type="RefSeq" id="WP_013194266.1">
    <property type="nucleotide sequence ID" value="NC_014253.1"/>
</dbReference>
<evidence type="ECO:0000259" key="7">
    <source>
        <dbReference type="SMART" id="SM01329"/>
    </source>
</evidence>